<dbReference type="EMBL" id="GBRH01278730">
    <property type="protein sequence ID" value="JAD19165.1"/>
    <property type="molecule type" value="Transcribed_RNA"/>
</dbReference>
<name>A0A0A8Y1X6_ARUDO</name>
<dbReference type="AlphaFoldDB" id="A0A0A8Y1X6"/>
<evidence type="ECO:0000313" key="1">
    <source>
        <dbReference type="EMBL" id="JAD19165.1"/>
    </source>
</evidence>
<reference evidence="1" key="1">
    <citation type="submission" date="2014-09" db="EMBL/GenBank/DDBJ databases">
        <authorList>
            <person name="Magalhaes I.L.F."/>
            <person name="Oliveira U."/>
            <person name="Santos F.R."/>
            <person name="Vidigal T.H.D.A."/>
            <person name="Brescovit A.D."/>
            <person name="Santos A.J."/>
        </authorList>
    </citation>
    <scope>NUCLEOTIDE SEQUENCE</scope>
    <source>
        <tissue evidence="1">Shoot tissue taken approximately 20 cm above the soil surface</tissue>
    </source>
</reference>
<proteinExistence type="predicted"/>
<accession>A0A0A8Y1X6</accession>
<sequence length="34" mass="4098">MESKLACSLSRKILRHQRIIFTLVSCYNFPRVWT</sequence>
<reference evidence="1" key="2">
    <citation type="journal article" date="2015" name="Data Brief">
        <title>Shoot transcriptome of the giant reed, Arundo donax.</title>
        <authorList>
            <person name="Barrero R.A."/>
            <person name="Guerrero F.D."/>
            <person name="Moolhuijzen P."/>
            <person name="Goolsby J.A."/>
            <person name="Tidwell J."/>
            <person name="Bellgard S.E."/>
            <person name="Bellgard M.I."/>
        </authorList>
    </citation>
    <scope>NUCLEOTIDE SEQUENCE</scope>
    <source>
        <tissue evidence="1">Shoot tissue taken approximately 20 cm above the soil surface</tissue>
    </source>
</reference>
<organism evidence="1">
    <name type="scientific">Arundo donax</name>
    <name type="common">Giant reed</name>
    <name type="synonym">Donax arundinaceus</name>
    <dbReference type="NCBI Taxonomy" id="35708"/>
    <lineage>
        <taxon>Eukaryota</taxon>
        <taxon>Viridiplantae</taxon>
        <taxon>Streptophyta</taxon>
        <taxon>Embryophyta</taxon>
        <taxon>Tracheophyta</taxon>
        <taxon>Spermatophyta</taxon>
        <taxon>Magnoliopsida</taxon>
        <taxon>Liliopsida</taxon>
        <taxon>Poales</taxon>
        <taxon>Poaceae</taxon>
        <taxon>PACMAD clade</taxon>
        <taxon>Arundinoideae</taxon>
        <taxon>Arundineae</taxon>
        <taxon>Arundo</taxon>
    </lineage>
</organism>
<protein>
    <submittedName>
        <fullName evidence="1">Uncharacterized protein</fullName>
    </submittedName>
</protein>